<dbReference type="AlphaFoldDB" id="A0A172TMT4"/>
<dbReference type="InterPro" id="IPR006938">
    <property type="entry name" value="DUF624"/>
</dbReference>
<feature type="transmembrane region" description="Helical" evidence="1">
    <location>
        <begin position="21"/>
        <end position="42"/>
    </location>
</feature>
<dbReference type="Proteomes" id="UP000076927">
    <property type="component" value="Chromosome"/>
</dbReference>
<sequence>MEMRGLMGGFYRISEWIMRLSVINVLWVVCSIPFIFVLFSFLQIVGTSTNTSELVFAYVIMGVVGAFAFFPATAAMFTVARKWVMGDEDVPLFKTFFRGYKENYKHSLLGGLLYTAISLIFYVNFIFYQGQTGTFQIISYIFIAFSVLMFASMFHFFSVMVHFHMKFWQVFKNSVLITIGRPVSTVLLAITNLVILYISFFKFTFLIPFFMGSVIAYMSFYQFNRIYNKTQLKLEQDALAAEEAAAVAEQEALTAEEPKAKENS</sequence>
<reference evidence="2 3" key="1">
    <citation type="submission" date="2015-01" db="EMBL/GenBank/DDBJ databases">
        <title>Paenibacillus swuensis/DY6/whole genome sequencing.</title>
        <authorList>
            <person name="Kim M.K."/>
            <person name="Srinivasan S."/>
            <person name="Lee J.-J."/>
        </authorList>
    </citation>
    <scope>NUCLEOTIDE SEQUENCE [LARGE SCALE GENOMIC DNA]</scope>
    <source>
        <strain evidence="2 3">DY6</strain>
    </source>
</reference>
<feature type="transmembrane region" description="Helical" evidence="1">
    <location>
        <begin position="205"/>
        <end position="223"/>
    </location>
</feature>
<gene>
    <name evidence="2" type="ORF">SY83_20630</name>
</gene>
<dbReference type="Pfam" id="PF04854">
    <property type="entry name" value="DUF624"/>
    <property type="match status" value="1"/>
</dbReference>
<dbReference type="EMBL" id="CP011388">
    <property type="protein sequence ID" value="ANE48292.1"/>
    <property type="molecule type" value="Genomic_DNA"/>
</dbReference>
<proteinExistence type="predicted"/>
<evidence type="ECO:0000313" key="3">
    <source>
        <dbReference type="Proteomes" id="UP000076927"/>
    </source>
</evidence>
<keyword evidence="1" id="KW-0812">Transmembrane</keyword>
<name>A0A172TMT4_9BACL</name>
<feature type="transmembrane region" description="Helical" evidence="1">
    <location>
        <begin position="108"/>
        <end position="128"/>
    </location>
</feature>
<keyword evidence="3" id="KW-1185">Reference proteome</keyword>
<keyword evidence="1" id="KW-1133">Transmembrane helix</keyword>
<dbReference type="OrthoDB" id="2182676at2"/>
<feature type="transmembrane region" description="Helical" evidence="1">
    <location>
        <begin position="140"/>
        <end position="163"/>
    </location>
</feature>
<evidence type="ECO:0000313" key="2">
    <source>
        <dbReference type="EMBL" id="ANE48292.1"/>
    </source>
</evidence>
<feature type="transmembrane region" description="Helical" evidence="1">
    <location>
        <begin position="54"/>
        <end position="77"/>
    </location>
</feature>
<dbReference type="STRING" id="1178515.SY83_20630"/>
<dbReference type="KEGG" id="pswu:SY83_20630"/>
<evidence type="ECO:0000256" key="1">
    <source>
        <dbReference type="SAM" id="Phobius"/>
    </source>
</evidence>
<protein>
    <submittedName>
        <fullName evidence="2">Membrane protein</fullName>
    </submittedName>
</protein>
<organism evidence="2 3">
    <name type="scientific">Paenibacillus swuensis</name>
    <dbReference type="NCBI Taxonomy" id="1178515"/>
    <lineage>
        <taxon>Bacteria</taxon>
        <taxon>Bacillati</taxon>
        <taxon>Bacillota</taxon>
        <taxon>Bacilli</taxon>
        <taxon>Bacillales</taxon>
        <taxon>Paenibacillaceae</taxon>
        <taxon>Paenibacillus</taxon>
    </lineage>
</organism>
<keyword evidence="1" id="KW-0472">Membrane</keyword>
<feature type="transmembrane region" description="Helical" evidence="1">
    <location>
        <begin position="175"/>
        <end position="199"/>
    </location>
</feature>
<accession>A0A172TMT4</accession>
<dbReference type="PATRIC" id="fig|1178515.4.peg.4176"/>